<sequence>MRAIASSSEVSEDKRSAPSRRSGSWRKRSTIHSLPSQRKAIRLIPKTATILHPERKAVITSPLRPKPIRFPLTLEIPCSKPIPKKNIDIKMLCPTLVTRMWTAPKSLRSR</sequence>
<feature type="region of interest" description="Disordered" evidence="1">
    <location>
        <begin position="1"/>
        <end position="32"/>
    </location>
</feature>
<evidence type="ECO:0000256" key="1">
    <source>
        <dbReference type="SAM" id="MobiDB-lite"/>
    </source>
</evidence>
<dbReference type="AlphaFoldDB" id="F8LBZ3"/>
<dbReference type="EMBL" id="FR872644">
    <property type="protein sequence ID" value="CCB91007.1"/>
    <property type="molecule type" value="Genomic_DNA"/>
</dbReference>
<gene>
    <name evidence="2" type="ORF">WCH_AZ07530</name>
</gene>
<reference evidence="2" key="1">
    <citation type="submission" date="2011-05" db="EMBL/GenBank/DDBJ databases">
        <title>Unity in variety -- the pan-genome of the Chlamydiae.</title>
        <authorList>
            <person name="Collingro A."/>
            <person name="Tischler P."/>
            <person name="Weinmaier T."/>
            <person name="Penz T."/>
            <person name="Heinz E."/>
            <person name="Brunham R.C."/>
            <person name="Read T.D."/>
            <person name="Bavoil P.M."/>
            <person name="Sachse K."/>
            <person name="Kahane S."/>
            <person name="Friedman M.G."/>
            <person name="Rattei T."/>
            <person name="Myers G.S.A."/>
            <person name="Horn M."/>
        </authorList>
    </citation>
    <scope>NUCLEOTIDE SEQUENCE</scope>
    <source>
        <strain evidence="2">2032/99</strain>
    </source>
</reference>
<organism evidence="2">
    <name type="scientific">Waddlia chondrophila 2032/99</name>
    <dbReference type="NCBI Taxonomy" id="765953"/>
    <lineage>
        <taxon>Bacteria</taxon>
        <taxon>Pseudomonadati</taxon>
        <taxon>Chlamydiota</taxon>
        <taxon>Chlamydiia</taxon>
        <taxon>Parachlamydiales</taxon>
        <taxon>Waddliaceae</taxon>
        <taxon>Waddlia</taxon>
    </lineage>
</organism>
<name>F8LBZ3_9BACT</name>
<evidence type="ECO:0000313" key="2">
    <source>
        <dbReference type="EMBL" id="CCB91007.1"/>
    </source>
</evidence>
<proteinExistence type="predicted"/>
<protein>
    <submittedName>
        <fullName evidence="2">Uncharacterized protein</fullName>
    </submittedName>
</protein>
<accession>F8LBZ3</accession>